<dbReference type="EMBL" id="MNCJ02000319">
    <property type="protein sequence ID" value="KAF5807893.1"/>
    <property type="molecule type" value="Genomic_DNA"/>
</dbReference>
<comment type="caution">
    <text evidence="2">The sequence shown here is derived from an EMBL/GenBank/DDBJ whole genome shotgun (WGS) entry which is preliminary data.</text>
</comment>
<protein>
    <recommendedName>
        <fullName evidence="1">PHL domain-containing protein</fullName>
    </recommendedName>
</protein>
<proteinExistence type="predicted"/>
<dbReference type="InterPro" id="IPR046467">
    <property type="entry name" value="PHL_dom"/>
</dbReference>
<feature type="domain" description="PHL" evidence="1">
    <location>
        <begin position="27"/>
        <end position="96"/>
    </location>
</feature>
<evidence type="ECO:0000313" key="2">
    <source>
        <dbReference type="EMBL" id="KAF5807893.1"/>
    </source>
</evidence>
<reference evidence="2" key="1">
    <citation type="journal article" date="2017" name="Nature">
        <title>The sunflower genome provides insights into oil metabolism, flowering and Asterid evolution.</title>
        <authorList>
            <person name="Badouin H."/>
            <person name="Gouzy J."/>
            <person name="Grassa C.J."/>
            <person name="Murat F."/>
            <person name="Staton S.E."/>
            <person name="Cottret L."/>
            <person name="Lelandais-Briere C."/>
            <person name="Owens G.L."/>
            <person name="Carrere S."/>
            <person name="Mayjonade B."/>
            <person name="Legrand L."/>
            <person name="Gill N."/>
            <person name="Kane N.C."/>
            <person name="Bowers J.E."/>
            <person name="Hubner S."/>
            <person name="Bellec A."/>
            <person name="Berard A."/>
            <person name="Berges H."/>
            <person name="Blanchet N."/>
            <person name="Boniface M.C."/>
            <person name="Brunel D."/>
            <person name="Catrice O."/>
            <person name="Chaidir N."/>
            <person name="Claudel C."/>
            <person name="Donnadieu C."/>
            <person name="Faraut T."/>
            <person name="Fievet G."/>
            <person name="Helmstetter N."/>
            <person name="King M."/>
            <person name="Knapp S.J."/>
            <person name="Lai Z."/>
            <person name="Le Paslier M.C."/>
            <person name="Lippi Y."/>
            <person name="Lorenzon L."/>
            <person name="Mandel J.R."/>
            <person name="Marage G."/>
            <person name="Marchand G."/>
            <person name="Marquand E."/>
            <person name="Bret-Mestries E."/>
            <person name="Morien E."/>
            <person name="Nambeesan S."/>
            <person name="Nguyen T."/>
            <person name="Pegot-Espagnet P."/>
            <person name="Pouilly N."/>
            <person name="Raftis F."/>
            <person name="Sallet E."/>
            <person name="Schiex T."/>
            <person name="Thomas J."/>
            <person name="Vandecasteele C."/>
            <person name="Vares D."/>
            <person name="Vear F."/>
            <person name="Vautrin S."/>
            <person name="Crespi M."/>
            <person name="Mangin B."/>
            <person name="Burke J.M."/>
            <person name="Salse J."/>
            <person name="Munos S."/>
            <person name="Vincourt P."/>
            <person name="Rieseberg L.H."/>
            <person name="Langlade N.B."/>
        </authorList>
    </citation>
    <scope>NUCLEOTIDE SEQUENCE</scope>
    <source>
        <tissue evidence="2">Leaves</tissue>
    </source>
</reference>
<sequence length="122" mass="13895">MNLRRKVSRLCNKKLTGISVNVILFIFVSENGFQETPKCYTRLILSERESDGTVAMHLGDLDDVDYLEEKEEELLPTLPTTHKADLIAEQFCKLVCHLIHYNVFFRCGKTGGSVTACFMHVL</sequence>
<dbReference type="Gramene" id="mRNA:HanXRQr2_Chr04g0139211">
    <property type="protein sequence ID" value="mRNA:HanXRQr2_Chr04g0139211"/>
    <property type="gene ID" value="HanXRQr2_Chr04g0139211"/>
</dbReference>
<reference evidence="2" key="2">
    <citation type="submission" date="2020-06" db="EMBL/GenBank/DDBJ databases">
        <title>Helianthus annuus Genome sequencing and assembly Release 2.</title>
        <authorList>
            <person name="Gouzy J."/>
            <person name="Langlade N."/>
            <person name="Munos S."/>
        </authorList>
    </citation>
    <scope>NUCLEOTIDE SEQUENCE</scope>
    <source>
        <tissue evidence="2">Leaves</tissue>
    </source>
</reference>
<accession>A0A9K3NQM2</accession>
<evidence type="ECO:0000313" key="3">
    <source>
        <dbReference type="Proteomes" id="UP000215914"/>
    </source>
</evidence>
<dbReference type="Pfam" id="PF20474">
    <property type="entry name" value="PHL"/>
    <property type="match status" value="1"/>
</dbReference>
<evidence type="ECO:0000259" key="1">
    <source>
        <dbReference type="Pfam" id="PF20474"/>
    </source>
</evidence>
<keyword evidence="3" id="KW-1185">Reference proteome</keyword>
<dbReference type="AlphaFoldDB" id="A0A9K3NQM2"/>
<gene>
    <name evidence="2" type="ORF">HanXRQr2_Chr04g0139211</name>
</gene>
<organism evidence="2 3">
    <name type="scientific">Helianthus annuus</name>
    <name type="common">Common sunflower</name>
    <dbReference type="NCBI Taxonomy" id="4232"/>
    <lineage>
        <taxon>Eukaryota</taxon>
        <taxon>Viridiplantae</taxon>
        <taxon>Streptophyta</taxon>
        <taxon>Embryophyta</taxon>
        <taxon>Tracheophyta</taxon>
        <taxon>Spermatophyta</taxon>
        <taxon>Magnoliopsida</taxon>
        <taxon>eudicotyledons</taxon>
        <taxon>Gunneridae</taxon>
        <taxon>Pentapetalae</taxon>
        <taxon>asterids</taxon>
        <taxon>campanulids</taxon>
        <taxon>Asterales</taxon>
        <taxon>Asteraceae</taxon>
        <taxon>Asteroideae</taxon>
        <taxon>Heliantheae alliance</taxon>
        <taxon>Heliantheae</taxon>
        <taxon>Helianthus</taxon>
    </lineage>
</organism>
<name>A0A9K3NQM2_HELAN</name>
<dbReference type="Proteomes" id="UP000215914">
    <property type="component" value="Unassembled WGS sequence"/>
</dbReference>